<dbReference type="OrthoDB" id="6488137at2759"/>
<dbReference type="InterPro" id="IPR050339">
    <property type="entry name" value="CC_SR_Kinase"/>
</dbReference>
<dbReference type="GO" id="GO:0005737">
    <property type="term" value="C:cytoplasm"/>
    <property type="evidence" value="ECO:0007669"/>
    <property type="project" value="TreeGrafter"/>
</dbReference>
<evidence type="ECO:0000256" key="1">
    <source>
        <dbReference type="ARBA" id="ARBA00022679"/>
    </source>
</evidence>
<dbReference type="GO" id="GO:0005634">
    <property type="term" value="C:nucleus"/>
    <property type="evidence" value="ECO:0007669"/>
    <property type="project" value="TreeGrafter"/>
</dbReference>
<evidence type="ECO:0000313" key="6">
    <source>
        <dbReference type="EMBL" id="CAD7646882.1"/>
    </source>
</evidence>
<dbReference type="AlphaFoldDB" id="A0A7R9LS52"/>
<dbReference type="Gene3D" id="1.10.510.10">
    <property type="entry name" value="Transferase(Phosphotransferase) domain 1"/>
    <property type="match status" value="1"/>
</dbReference>
<keyword evidence="7" id="KW-1185">Reference proteome</keyword>
<evidence type="ECO:0000259" key="5">
    <source>
        <dbReference type="PROSITE" id="PS50011"/>
    </source>
</evidence>
<feature type="domain" description="Protein kinase" evidence="5">
    <location>
        <begin position="1"/>
        <end position="266"/>
    </location>
</feature>
<organism evidence="6">
    <name type="scientific">Oppiella nova</name>
    <dbReference type="NCBI Taxonomy" id="334625"/>
    <lineage>
        <taxon>Eukaryota</taxon>
        <taxon>Metazoa</taxon>
        <taxon>Ecdysozoa</taxon>
        <taxon>Arthropoda</taxon>
        <taxon>Chelicerata</taxon>
        <taxon>Arachnida</taxon>
        <taxon>Acari</taxon>
        <taxon>Acariformes</taxon>
        <taxon>Sarcoptiformes</taxon>
        <taxon>Oribatida</taxon>
        <taxon>Brachypylina</taxon>
        <taxon>Oppioidea</taxon>
        <taxon>Oppiidae</taxon>
        <taxon>Oppiella</taxon>
    </lineage>
</organism>
<evidence type="ECO:0000256" key="4">
    <source>
        <dbReference type="ARBA" id="ARBA00022840"/>
    </source>
</evidence>
<name>A0A7R9LS52_9ACAR</name>
<keyword evidence="3" id="KW-0418">Kinase</keyword>
<dbReference type="SUPFAM" id="SSF56112">
    <property type="entry name" value="Protein kinase-like (PK-like)"/>
    <property type="match status" value="1"/>
</dbReference>
<dbReference type="GO" id="GO:0005524">
    <property type="term" value="F:ATP binding"/>
    <property type="evidence" value="ECO:0007669"/>
    <property type="project" value="UniProtKB-KW"/>
</dbReference>
<gene>
    <name evidence="6" type="ORF">ONB1V03_LOCUS5958</name>
</gene>
<keyword evidence="1" id="KW-0808">Transferase</keyword>
<keyword evidence="4" id="KW-0067">ATP-binding</keyword>
<dbReference type="Pfam" id="PF00069">
    <property type="entry name" value="Pkinase"/>
    <property type="match status" value="1"/>
</dbReference>
<dbReference type="EMBL" id="OC917378">
    <property type="protein sequence ID" value="CAD7646882.1"/>
    <property type="molecule type" value="Genomic_DNA"/>
</dbReference>
<protein>
    <recommendedName>
        <fullName evidence="5">Protein kinase domain-containing protein</fullName>
    </recommendedName>
</protein>
<dbReference type="PROSITE" id="PS50011">
    <property type="entry name" value="PROTEIN_KINASE_DOM"/>
    <property type="match status" value="1"/>
</dbReference>
<dbReference type="GO" id="GO:0004672">
    <property type="term" value="F:protein kinase activity"/>
    <property type="evidence" value="ECO:0007669"/>
    <property type="project" value="InterPro"/>
</dbReference>
<evidence type="ECO:0000313" key="7">
    <source>
        <dbReference type="Proteomes" id="UP000728032"/>
    </source>
</evidence>
<dbReference type="InterPro" id="IPR000719">
    <property type="entry name" value="Prot_kinase_dom"/>
</dbReference>
<sequence>MIDELRVVVNGKISRNWGIQIYVDYCDQTDAGLYESLVLQLLHRDPGAGQYVVQHMDSWFENKEKKDLFYIQMEYCLMDLTTFLSKRYKIFRAGQDWQPMPELEFFVCCQLYLRLVNCLKYIHSNSNVVPVIHSDLHFGNVLLAKFKDKLAVKLADFDLSITINRENNNKDKYCHYDIMNLSFGLTELFDFNNRNPQNYQIVGNQRKADIKAISDDLIDQDRLRNNNFLSYDELVDNMKRWQISEQTDVLASVTRRVSVNQHLSKN</sequence>
<dbReference type="PANTHER" id="PTHR11042">
    <property type="entry name" value="EUKARYOTIC TRANSLATION INITIATION FACTOR 2-ALPHA KINASE EIF2-ALPHA KINASE -RELATED"/>
    <property type="match status" value="1"/>
</dbReference>
<dbReference type="InterPro" id="IPR011009">
    <property type="entry name" value="Kinase-like_dom_sf"/>
</dbReference>
<keyword evidence="2" id="KW-0547">Nucleotide-binding</keyword>
<dbReference type="Proteomes" id="UP000728032">
    <property type="component" value="Unassembled WGS sequence"/>
</dbReference>
<evidence type="ECO:0000256" key="3">
    <source>
        <dbReference type="ARBA" id="ARBA00022777"/>
    </source>
</evidence>
<dbReference type="EMBL" id="CAJPVJ010002553">
    <property type="protein sequence ID" value="CAG2166436.1"/>
    <property type="molecule type" value="Genomic_DNA"/>
</dbReference>
<proteinExistence type="predicted"/>
<reference evidence="6" key="1">
    <citation type="submission" date="2020-11" db="EMBL/GenBank/DDBJ databases">
        <authorList>
            <person name="Tran Van P."/>
        </authorList>
    </citation>
    <scope>NUCLEOTIDE SEQUENCE</scope>
</reference>
<accession>A0A7R9LS52</accession>
<evidence type="ECO:0000256" key="2">
    <source>
        <dbReference type="ARBA" id="ARBA00022741"/>
    </source>
</evidence>